<feature type="region of interest" description="Disordered" evidence="1">
    <location>
        <begin position="659"/>
        <end position="710"/>
    </location>
</feature>
<feature type="domain" description="DUF4283" evidence="2">
    <location>
        <begin position="395"/>
        <end position="477"/>
    </location>
</feature>
<organism evidence="3 4">
    <name type="scientific">Rhododendron simsii</name>
    <name type="common">Sims's rhododendron</name>
    <dbReference type="NCBI Taxonomy" id="118357"/>
    <lineage>
        <taxon>Eukaryota</taxon>
        <taxon>Viridiplantae</taxon>
        <taxon>Streptophyta</taxon>
        <taxon>Embryophyta</taxon>
        <taxon>Tracheophyta</taxon>
        <taxon>Spermatophyta</taxon>
        <taxon>Magnoliopsida</taxon>
        <taxon>eudicotyledons</taxon>
        <taxon>Gunneridae</taxon>
        <taxon>Pentapetalae</taxon>
        <taxon>asterids</taxon>
        <taxon>Ericales</taxon>
        <taxon>Ericaceae</taxon>
        <taxon>Ericoideae</taxon>
        <taxon>Rhodoreae</taxon>
        <taxon>Rhododendron</taxon>
    </lineage>
</organism>
<evidence type="ECO:0000256" key="1">
    <source>
        <dbReference type="SAM" id="MobiDB-lite"/>
    </source>
</evidence>
<dbReference type="PANTHER" id="PTHR31286">
    <property type="entry name" value="GLYCINE-RICH CELL WALL STRUCTURAL PROTEIN 1.8-LIKE"/>
    <property type="match status" value="1"/>
</dbReference>
<reference evidence="3" key="1">
    <citation type="submission" date="2019-11" db="EMBL/GenBank/DDBJ databases">
        <authorList>
            <person name="Liu Y."/>
            <person name="Hou J."/>
            <person name="Li T.-Q."/>
            <person name="Guan C.-H."/>
            <person name="Wu X."/>
            <person name="Wu H.-Z."/>
            <person name="Ling F."/>
            <person name="Zhang R."/>
            <person name="Shi X.-G."/>
            <person name="Ren J.-P."/>
            <person name="Chen E.-F."/>
            <person name="Sun J.-M."/>
        </authorList>
    </citation>
    <scope>NUCLEOTIDE SEQUENCE</scope>
    <source>
        <strain evidence="3">Adult_tree_wgs_1</strain>
        <tissue evidence="3">Leaves</tissue>
    </source>
</reference>
<keyword evidence="4" id="KW-1185">Reference proteome</keyword>
<dbReference type="Pfam" id="PF14111">
    <property type="entry name" value="DUF4283"/>
    <property type="match status" value="1"/>
</dbReference>
<dbReference type="Proteomes" id="UP000626092">
    <property type="component" value="Unassembled WGS sequence"/>
</dbReference>
<dbReference type="AlphaFoldDB" id="A0A834LQN8"/>
<feature type="compositionally biased region" description="Polar residues" evidence="1">
    <location>
        <begin position="36"/>
        <end position="50"/>
    </location>
</feature>
<protein>
    <recommendedName>
        <fullName evidence="2">DUF4283 domain-containing protein</fullName>
    </recommendedName>
</protein>
<name>A0A834LQN8_RHOSS</name>
<comment type="caution">
    <text evidence="3">The sequence shown here is derived from an EMBL/GenBank/DDBJ whole genome shotgun (WGS) entry which is preliminary data.</text>
</comment>
<evidence type="ECO:0000313" key="4">
    <source>
        <dbReference type="Proteomes" id="UP000626092"/>
    </source>
</evidence>
<feature type="region of interest" description="Disordered" evidence="1">
    <location>
        <begin position="36"/>
        <end position="59"/>
    </location>
</feature>
<evidence type="ECO:0000313" key="3">
    <source>
        <dbReference type="EMBL" id="KAF7146531.1"/>
    </source>
</evidence>
<dbReference type="InterPro" id="IPR040256">
    <property type="entry name" value="At4g02000-like"/>
</dbReference>
<sequence>MGKNSASKRRNQMKSVNIGSTFDFGFLSEAIAAAQSTKSAGRDATGSTSHRISDEQPPYDCIGAKSITIDEIAFNGLTIARNQGEQEEKQQDQNIVESLQKICSPIAYETDDRGTKGFANENIAHNNVVNVGGTSRNNEGAVNSGNEDCSQIKESYDEIVGKQKKIEISAGITTLQKPGDTAAEESFKVGKMSENDALQKACEKVVVVNHNDASTVHLSTINVGVDLVHCKPLDQCSASNPQIQAHADNGREDFIPAIYDNQPGSLTNQLGEHVKAKEILSAVSTSLERPTQVNEGLEFKFTPYCPPPLLRNGLNKDNLPMEKSHKTNTIAHIDTHPVGLGHGSDPNQKTQLVRSWARSCQEPPSEPINIAHTKPKSGSVKISIPFDKNIRQEGEALWRGWIVGYSIEQKLPYTLVNNSAERLWGKYGLVDVLTMDNGFFLFKFNNAKGSEVVLDGGPWHMGGKFIVVRPWEPILKLEKVQLNNIPIWVKFFNVPLECWTEKGLNLIASAIGRPIKLDEQTASRSRIAYARVCVEVSCKDTLPDSFVLDFEEGQKFDIRVEYPWKPLKCDKCKVFGHSCGKERRKTKTEEWNRLDQKQESTRGKFNEVWIEVDNKRDDKSISQMSFLHEMKKEGVMSAIRKEEIKGKGKVAFNKGGEIRRNNTMSFPSDLAIAKDDGDHAQGRPNLRQSDATTSVGPCYTRARPLKLNKD</sequence>
<dbReference type="OrthoDB" id="1524800at2759"/>
<dbReference type="PANTHER" id="PTHR31286:SF165">
    <property type="entry name" value="DUF4283 DOMAIN-CONTAINING PROTEIN"/>
    <property type="match status" value="1"/>
</dbReference>
<gene>
    <name evidence="3" type="ORF">RHSIM_Rhsim04G0149900</name>
</gene>
<accession>A0A834LQN8</accession>
<dbReference type="EMBL" id="WJXA01000004">
    <property type="protein sequence ID" value="KAF7146531.1"/>
    <property type="molecule type" value="Genomic_DNA"/>
</dbReference>
<proteinExistence type="predicted"/>
<feature type="compositionally biased region" description="Basic and acidic residues" evidence="1">
    <location>
        <begin position="672"/>
        <end position="681"/>
    </location>
</feature>
<dbReference type="InterPro" id="IPR025558">
    <property type="entry name" value="DUF4283"/>
</dbReference>
<feature type="compositionally biased region" description="Polar residues" evidence="1">
    <location>
        <begin position="686"/>
        <end position="695"/>
    </location>
</feature>
<evidence type="ECO:0000259" key="2">
    <source>
        <dbReference type="Pfam" id="PF14111"/>
    </source>
</evidence>